<sequence length="582" mass="64781">MQLVKSSVQAVSKELPYLGFPGNVPRQEGLKCQPFAKEAKLLQIAQRFGVEFRLSLRQSPNSQQYRLHWKVNNMKLQPGRQPDSTHEEEEVVIRVPVNLILSDNFPGTLSTAEVPSVCGSIPPHLPWEIRIGALLLWASSSRGLPDTEKDAEKESTSPLSSLGVYSRQQCGSAEDVASKEDQHGASGAVGLPRLKEFWSAYVGAGFVPSSQNLTSLLLYTSQQLDELQDPDLKGSALRWQSEVERVHRLLADSRGGTFGFSLDKFKWAVAAVESRAFGFKVGGEVVQALVPFFDLVNHGTEGADLARHGLQLVDHNSGDVADSSSAALRGTTSRAVRHRKDSSITDDESTNSNCVAVEMFGKHSTSSEHISSEFLISYGEKSNRALMHQYGFVLHGNPFDRLEDLMPQLVLPSHLRVRKQRVLHSQKELEKKLISSHERRAGYYTGLDGEWDVFGSRGDEEDSLLQVLDAQATIRRLRAAAAGIIKTASIRNLRDYKGSRKMDEIIALELISELASKTLSSMATSVQEDLKIFQNLKRRGRSYFNNDPNCKVMAATAYRIEQKLSLHVLLMLLQEMRVFELH</sequence>
<dbReference type="PANTHER" id="PTHR13271:SF154">
    <property type="entry name" value="GRIP DOMAIN-CONTAINING PROTEIN"/>
    <property type="match status" value="1"/>
</dbReference>
<feature type="region of interest" description="Disordered" evidence="1">
    <location>
        <begin position="145"/>
        <end position="165"/>
    </location>
</feature>
<dbReference type="Proteomes" id="UP000232323">
    <property type="component" value="Unassembled WGS sequence"/>
</dbReference>
<evidence type="ECO:0000313" key="3">
    <source>
        <dbReference type="Proteomes" id="UP000232323"/>
    </source>
</evidence>
<dbReference type="SUPFAM" id="SSF82199">
    <property type="entry name" value="SET domain"/>
    <property type="match status" value="1"/>
</dbReference>
<proteinExistence type="predicted"/>
<dbReference type="PANTHER" id="PTHR13271">
    <property type="entry name" value="UNCHARACTERIZED PUTATIVE METHYLTRANSFERASE"/>
    <property type="match status" value="1"/>
</dbReference>
<evidence type="ECO:0000256" key="1">
    <source>
        <dbReference type="SAM" id="MobiDB-lite"/>
    </source>
</evidence>
<dbReference type="OrthoDB" id="341421at2759"/>
<protein>
    <recommendedName>
        <fullName evidence="4">SET domain-containing protein</fullName>
    </recommendedName>
</protein>
<dbReference type="AlphaFoldDB" id="A0A250XP64"/>
<evidence type="ECO:0000313" key="2">
    <source>
        <dbReference type="EMBL" id="GAX84836.1"/>
    </source>
</evidence>
<dbReference type="InterPro" id="IPR050600">
    <property type="entry name" value="SETD3_SETD6_MTase"/>
</dbReference>
<reference evidence="2 3" key="1">
    <citation type="submission" date="2017-08" db="EMBL/GenBank/DDBJ databases">
        <title>Acidophilic green algal genome provides insights into adaptation to an acidic environment.</title>
        <authorList>
            <person name="Hirooka S."/>
            <person name="Hirose Y."/>
            <person name="Kanesaki Y."/>
            <person name="Higuchi S."/>
            <person name="Fujiwara T."/>
            <person name="Onuma R."/>
            <person name="Era A."/>
            <person name="Ohbayashi R."/>
            <person name="Uzuka A."/>
            <person name="Nozaki H."/>
            <person name="Yoshikawa H."/>
            <person name="Miyagishima S.Y."/>
        </authorList>
    </citation>
    <scope>NUCLEOTIDE SEQUENCE [LARGE SCALE GENOMIC DNA]</scope>
    <source>
        <strain evidence="2 3">NIES-2499</strain>
    </source>
</reference>
<comment type="caution">
    <text evidence="2">The sequence shown here is derived from an EMBL/GenBank/DDBJ whole genome shotgun (WGS) entry which is preliminary data.</text>
</comment>
<evidence type="ECO:0008006" key="4">
    <source>
        <dbReference type="Google" id="ProtNLM"/>
    </source>
</evidence>
<dbReference type="EMBL" id="BEGY01000137">
    <property type="protein sequence ID" value="GAX84836.1"/>
    <property type="molecule type" value="Genomic_DNA"/>
</dbReference>
<accession>A0A250XP64</accession>
<name>A0A250XP64_9CHLO</name>
<keyword evidence="3" id="KW-1185">Reference proteome</keyword>
<organism evidence="2 3">
    <name type="scientific">Chlamydomonas eustigma</name>
    <dbReference type="NCBI Taxonomy" id="1157962"/>
    <lineage>
        <taxon>Eukaryota</taxon>
        <taxon>Viridiplantae</taxon>
        <taxon>Chlorophyta</taxon>
        <taxon>core chlorophytes</taxon>
        <taxon>Chlorophyceae</taxon>
        <taxon>CS clade</taxon>
        <taxon>Chlamydomonadales</taxon>
        <taxon>Chlamydomonadaceae</taxon>
        <taxon>Chlamydomonas</taxon>
    </lineage>
</organism>
<dbReference type="CDD" id="cd10527">
    <property type="entry name" value="SET_LSMT"/>
    <property type="match status" value="1"/>
</dbReference>
<dbReference type="Gene3D" id="3.90.1410.10">
    <property type="entry name" value="set domain protein methyltransferase, domain 1"/>
    <property type="match status" value="1"/>
</dbReference>
<feature type="compositionally biased region" description="Basic and acidic residues" evidence="1">
    <location>
        <begin position="145"/>
        <end position="155"/>
    </location>
</feature>
<dbReference type="InterPro" id="IPR046341">
    <property type="entry name" value="SET_dom_sf"/>
</dbReference>
<dbReference type="GO" id="GO:0016279">
    <property type="term" value="F:protein-lysine N-methyltransferase activity"/>
    <property type="evidence" value="ECO:0007669"/>
    <property type="project" value="TreeGrafter"/>
</dbReference>
<gene>
    <name evidence="2" type="ORF">CEUSTIGMA_g12257.t1</name>
</gene>